<dbReference type="KEGG" id="bayd:BSPP4475_19280"/>
<proteinExistence type="predicted"/>
<dbReference type="EMBL" id="OY569118">
    <property type="protein sequence ID" value="CAJ1004436.1"/>
    <property type="molecule type" value="Genomic_DNA"/>
</dbReference>
<dbReference type="Pfam" id="PF04127">
    <property type="entry name" value="DFP"/>
    <property type="match status" value="1"/>
</dbReference>
<dbReference type="InterPro" id="IPR035929">
    <property type="entry name" value="CoaB-like_sf"/>
</dbReference>
<dbReference type="Proteomes" id="UP001189619">
    <property type="component" value="Chromosome"/>
</dbReference>
<dbReference type="SUPFAM" id="SSF102645">
    <property type="entry name" value="CoaB-like"/>
    <property type="match status" value="1"/>
</dbReference>
<evidence type="ECO:0000259" key="1">
    <source>
        <dbReference type="Pfam" id="PF04127"/>
    </source>
</evidence>
<evidence type="ECO:0000313" key="2">
    <source>
        <dbReference type="EMBL" id="CAJ1004436.1"/>
    </source>
</evidence>
<organism evidence="2 3">
    <name type="scientific">Brevibacillus aydinogluensis</name>
    <dbReference type="NCBI Taxonomy" id="927786"/>
    <lineage>
        <taxon>Bacteria</taxon>
        <taxon>Bacillati</taxon>
        <taxon>Bacillota</taxon>
        <taxon>Bacilli</taxon>
        <taxon>Bacillales</taxon>
        <taxon>Paenibacillaceae</taxon>
        <taxon>Brevibacillus</taxon>
    </lineage>
</organism>
<evidence type="ECO:0000313" key="3">
    <source>
        <dbReference type="Proteomes" id="UP001189619"/>
    </source>
</evidence>
<sequence length="178" mass="19931">MGSSLLKNNVVADVDIVVVTGALFEKDGWDKESIRARERLCKRKQNPVIWIQDGAMQSIWKLDMVTHHEEIWLLKGAARKERSLSYEEIVMEAMRTLLGKRNGDFTGIKVIVTGGGTIEPIDPVRHITNRSSGKMGKSLAEVFRDRGADVVFICMQRTKHHENKKDVSTTSSGACPHS</sequence>
<dbReference type="Gene3D" id="3.40.50.10300">
    <property type="entry name" value="CoaB-like"/>
    <property type="match status" value="1"/>
</dbReference>
<dbReference type="InterPro" id="IPR007085">
    <property type="entry name" value="DNA/pantothenate-metab_flavo_C"/>
</dbReference>
<accession>A0AA48RJB3</accession>
<feature type="domain" description="DNA/pantothenate metabolism flavoprotein C-terminal" evidence="1">
    <location>
        <begin position="106"/>
        <end position="163"/>
    </location>
</feature>
<name>A0AA48RJB3_9BACL</name>
<keyword evidence="3" id="KW-1185">Reference proteome</keyword>
<dbReference type="GO" id="GO:0015937">
    <property type="term" value="P:coenzyme A biosynthetic process"/>
    <property type="evidence" value="ECO:0007669"/>
    <property type="project" value="UniProtKB-ARBA"/>
</dbReference>
<gene>
    <name evidence="2" type="ORF">BSPP4475_19280</name>
</gene>
<reference evidence="2" key="1">
    <citation type="submission" date="2023-07" db="EMBL/GenBank/DDBJ databases">
        <authorList>
            <person name="Ivanov I."/>
            <person name="Teneva D."/>
            <person name="Stoikov I."/>
        </authorList>
    </citation>
    <scope>NUCLEOTIDE SEQUENCE</scope>
    <source>
        <strain evidence="2">4475</strain>
    </source>
</reference>
<dbReference type="GO" id="GO:0003824">
    <property type="term" value="F:catalytic activity"/>
    <property type="evidence" value="ECO:0007669"/>
    <property type="project" value="UniProtKB-ARBA"/>
</dbReference>
<dbReference type="AlphaFoldDB" id="A0AA48RJB3"/>
<protein>
    <submittedName>
        <fullName evidence="2">DFP domain-containing protein</fullName>
    </submittedName>
</protein>